<accession>A0A0A9E0X9</accession>
<organism evidence="1">
    <name type="scientific">Arundo donax</name>
    <name type="common">Giant reed</name>
    <name type="synonym">Donax arundinaceus</name>
    <dbReference type="NCBI Taxonomy" id="35708"/>
    <lineage>
        <taxon>Eukaryota</taxon>
        <taxon>Viridiplantae</taxon>
        <taxon>Streptophyta</taxon>
        <taxon>Embryophyta</taxon>
        <taxon>Tracheophyta</taxon>
        <taxon>Spermatophyta</taxon>
        <taxon>Magnoliopsida</taxon>
        <taxon>Liliopsida</taxon>
        <taxon>Poales</taxon>
        <taxon>Poaceae</taxon>
        <taxon>PACMAD clade</taxon>
        <taxon>Arundinoideae</taxon>
        <taxon>Arundineae</taxon>
        <taxon>Arundo</taxon>
    </lineage>
</organism>
<proteinExistence type="predicted"/>
<dbReference type="EMBL" id="GBRH01203416">
    <property type="protein sequence ID" value="JAD94479.1"/>
    <property type="molecule type" value="Transcribed_RNA"/>
</dbReference>
<dbReference type="AlphaFoldDB" id="A0A0A9E0X9"/>
<evidence type="ECO:0000313" key="1">
    <source>
        <dbReference type="EMBL" id="JAD94479.1"/>
    </source>
</evidence>
<reference evidence="1" key="1">
    <citation type="submission" date="2014-09" db="EMBL/GenBank/DDBJ databases">
        <authorList>
            <person name="Magalhaes I.L.F."/>
            <person name="Oliveira U."/>
            <person name="Santos F.R."/>
            <person name="Vidigal T.H.D.A."/>
            <person name="Brescovit A.D."/>
            <person name="Santos A.J."/>
        </authorList>
    </citation>
    <scope>NUCLEOTIDE SEQUENCE</scope>
    <source>
        <tissue evidence="1">Shoot tissue taken approximately 20 cm above the soil surface</tissue>
    </source>
</reference>
<name>A0A0A9E0X9_ARUDO</name>
<reference evidence="1" key="2">
    <citation type="journal article" date="2015" name="Data Brief">
        <title>Shoot transcriptome of the giant reed, Arundo donax.</title>
        <authorList>
            <person name="Barrero R.A."/>
            <person name="Guerrero F.D."/>
            <person name="Moolhuijzen P."/>
            <person name="Goolsby J.A."/>
            <person name="Tidwell J."/>
            <person name="Bellgard S.E."/>
            <person name="Bellgard M.I."/>
        </authorList>
    </citation>
    <scope>NUCLEOTIDE SEQUENCE</scope>
    <source>
        <tissue evidence="1">Shoot tissue taken approximately 20 cm above the soil surface</tissue>
    </source>
</reference>
<sequence length="32" mass="3391">MKPASYFCQIKTALVKGLSSLDTSPQVHTPAA</sequence>
<protein>
    <submittedName>
        <fullName evidence="1">Uncharacterized protein</fullName>
    </submittedName>
</protein>